<dbReference type="Gene3D" id="1.50.10.10">
    <property type="match status" value="1"/>
</dbReference>
<reference evidence="2" key="2">
    <citation type="submission" date="2023-07" db="EMBL/GenBank/DDBJ databases">
        <authorList>
            <consortium name="Lawrence Berkeley National Laboratory"/>
            <person name="Haridas S."/>
            <person name="Hensen N."/>
            <person name="Bonometti L."/>
            <person name="Westerberg I."/>
            <person name="Brannstrom I.O."/>
            <person name="Guillou S."/>
            <person name="Cros-Aarteil S."/>
            <person name="Calhoun S."/>
            <person name="Kuo A."/>
            <person name="Mondo S."/>
            <person name="Pangilinan J."/>
            <person name="Riley R."/>
            <person name="LaButti K."/>
            <person name="Andreopoulos B."/>
            <person name="Lipzen A."/>
            <person name="Chen C."/>
            <person name="Yanf M."/>
            <person name="Daum C."/>
            <person name="Ng V."/>
            <person name="Clum A."/>
            <person name="Steindorff A."/>
            <person name="Ohm R."/>
            <person name="Martin F."/>
            <person name="Silar P."/>
            <person name="Natvig D."/>
            <person name="Lalanne C."/>
            <person name="Gautier V."/>
            <person name="Ament-velasquez S.L."/>
            <person name="Kruys A."/>
            <person name="Hutchinson M.I."/>
            <person name="Powell A.J."/>
            <person name="Barry K."/>
            <person name="Miller A.N."/>
            <person name="Grigoriev I.V."/>
            <person name="Debuchy R."/>
            <person name="Gladieux P."/>
            <person name="Thoren M.H."/>
            <person name="Johannesson H."/>
        </authorList>
    </citation>
    <scope>NUCLEOTIDE SEQUENCE</scope>
    <source>
        <strain evidence="2">FGSC 1904</strain>
    </source>
</reference>
<dbReference type="Pfam" id="PF06824">
    <property type="entry name" value="Glyco_hydro_125"/>
    <property type="match status" value="1"/>
</dbReference>
<keyword evidence="1" id="KW-0732">Signal</keyword>
<evidence type="ECO:0000313" key="3">
    <source>
        <dbReference type="Proteomes" id="UP001281003"/>
    </source>
</evidence>
<feature type="chain" id="PRO_5042082000" description="Meiotically up-regulated gene 157 protein" evidence="1">
    <location>
        <begin position="17"/>
        <end position="539"/>
    </location>
</feature>
<proteinExistence type="predicted"/>
<dbReference type="InterPro" id="IPR008313">
    <property type="entry name" value="GH125"/>
</dbReference>
<dbReference type="Proteomes" id="UP001281003">
    <property type="component" value="Unassembled WGS sequence"/>
</dbReference>
<feature type="signal peptide" evidence="1">
    <location>
        <begin position="1"/>
        <end position="16"/>
    </location>
</feature>
<dbReference type="InterPro" id="IPR012341">
    <property type="entry name" value="6hp_glycosidase-like_sf"/>
</dbReference>
<evidence type="ECO:0008006" key="4">
    <source>
        <dbReference type="Google" id="ProtNLM"/>
    </source>
</evidence>
<sequence>MKIFTLILSLITSGLARKKHPPQPQTWELSSDSEFTCPDYSYYAYQKHPPFSSGKYQLPYQRPTPACRKFNVSEVEDTISEMKQIVKDPDLFRLFENCFPNTLDTAIAWKGVAAKGHEDREQLTFITTGDIPALWLRDSANQLLSYLSLLRPSSSPSSLASLYRGLINLQARYILSSPHCNAFHAPPESGIPPSPPPETTDYVHPTPDPSTVFECKYELDSLASFLLLSASYHSATNDTLFFSRSHSWVRAVDLILNITTALQAGTYHEDGSVAFSPYQFQRSTSTASETLGNAGAGNPVRNGTGMVRSAFRPSDDACLFQLFVPGNMMFAVGLERVAEGIIGRVEGGGGGGGGEKSERGRKMREMARGVRRGVERFGRAEHWIHGRVYAYEVDGFGGHVLMDDANIPSLLSAPLFGYVDRDDPIYQNTRRFVLSRENPYYMVGPLLNGTGGPHVGPGMAWPMSLIVQIMTSDDDAEIVNCLRQILSSTDGLGLIHESISSKSASIWTRQWFSWTNGLFGQMMLDLRDRKPHLLELSYQ</sequence>
<dbReference type="PANTHER" id="PTHR31047:SF1">
    <property type="entry name" value="DUF1237 DOMAIN-CONTAINING PROTEIN"/>
    <property type="match status" value="1"/>
</dbReference>
<dbReference type="GO" id="GO:0003824">
    <property type="term" value="F:catalytic activity"/>
    <property type="evidence" value="ECO:0007669"/>
    <property type="project" value="UniProtKB-ARBA"/>
</dbReference>
<accession>A0AAE0UFJ2</accession>
<dbReference type="EMBL" id="JAUTDP010000002">
    <property type="protein sequence ID" value="KAK3402188.1"/>
    <property type="molecule type" value="Genomic_DNA"/>
</dbReference>
<protein>
    <recommendedName>
        <fullName evidence="4">Meiotically up-regulated gene 157 protein</fullName>
    </recommendedName>
</protein>
<dbReference type="GO" id="GO:0005975">
    <property type="term" value="P:carbohydrate metabolic process"/>
    <property type="evidence" value="ECO:0007669"/>
    <property type="project" value="InterPro"/>
</dbReference>
<keyword evidence="3" id="KW-1185">Reference proteome</keyword>
<evidence type="ECO:0000313" key="2">
    <source>
        <dbReference type="EMBL" id="KAK3402188.1"/>
    </source>
</evidence>
<comment type="caution">
    <text evidence="2">The sequence shown here is derived from an EMBL/GenBank/DDBJ whole genome shotgun (WGS) entry which is preliminary data.</text>
</comment>
<organism evidence="2 3">
    <name type="scientific">Sordaria brevicollis</name>
    <dbReference type="NCBI Taxonomy" id="83679"/>
    <lineage>
        <taxon>Eukaryota</taxon>
        <taxon>Fungi</taxon>
        <taxon>Dikarya</taxon>
        <taxon>Ascomycota</taxon>
        <taxon>Pezizomycotina</taxon>
        <taxon>Sordariomycetes</taxon>
        <taxon>Sordariomycetidae</taxon>
        <taxon>Sordariales</taxon>
        <taxon>Sordariaceae</taxon>
        <taxon>Sordaria</taxon>
    </lineage>
</organism>
<reference evidence="2" key="1">
    <citation type="journal article" date="2023" name="Mol. Phylogenet. Evol.">
        <title>Genome-scale phylogeny and comparative genomics of the fungal order Sordariales.</title>
        <authorList>
            <person name="Hensen N."/>
            <person name="Bonometti L."/>
            <person name="Westerberg I."/>
            <person name="Brannstrom I.O."/>
            <person name="Guillou S."/>
            <person name="Cros-Aarteil S."/>
            <person name="Calhoun S."/>
            <person name="Haridas S."/>
            <person name="Kuo A."/>
            <person name="Mondo S."/>
            <person name="Pangilinan J."/>
            <person name="Riley R."/>
            <person name="LaButti K."/>
            <person name="Andreopoulos B."/>
            <person name="Lipzen A."/>
            <person name="Chen C."/>
            <person name="Yan M."/>
            <person name="Daum C."/>
            <person name="Ng V."/>
            <person name="Clum A."/>
            <person name="Steindorff A."/>
            <person name="Ohm R.A."/>
            <person name="Martin F."/>
            <person name="Silar P."/>
            <person name="Natvig D.O."/>
            <person name="Lalanne C."/>
            <person name="Gautier V."/>
            <person name="Ament-Velasquez S.L."/>
            <person name="Kruys A."/>
            <person name="Hutchinson M.I."/>
            <person name="Powell A.J."/>
            <person name="Barry K."/>
            <person name="Miller A.N."/>
            <person name="Grigoriev I.V."/>
            <person name="Debuchy R."/>
            <person name="Gladieux P."/>
            <person name="Hiltunen Thoren M."/>
            <person name="Johannesson H."/>
        </authorList>
    </citation>
    <scope>NUCLEOTIDE SEQUENCE</scope>
    <source>
        <strain evidence="2">FGSC 1904</strain>
    </source>
</reference>
<dbReference type="PANTHER" id="PTHR31047">
    <property type="entry name" value="MEIOTICALLY UP-REGULATED GENE 157 PROTEIN"/>
    <property type="match status" value="1"/>
</dbReference>
<dbReference type="SUPFAM" id="SSF48208">
    <property type="entry name" value="Six-hairpin glycosidases"/>
    <property type="match status" value="1"/>
</dbReference>
<gene>
    <name evidence="2" type="ORF">B0T20DRAFT_346246</name>
</gene>
<dbReference type="PIRSF" id="PIRSF028846">
    <property type="entry name" value="UCP028846"/>
    <property type="match status" value="1"/>
</dbReference>
<evidence type="ECO:0000256" key="1">
    <source>
        <dbReference type="SAM" id="SignalP"/>
    </source>
</evidence>
<name>A0AAE0UFJ2_SORBR</name>
<dbReference type="InterPro" id="IPR008928">
    <property type="entry name" value="6-hairpin_glycosidase_sf"/>
</dbReference>
<dbReference type="SMART" id="SM01149">
    <property type="entry name" value="DUF1237"/>
    <property type="match status" value="1"/>
</dbReference>
<dbReference type="AlphaFoldDB" id="A0AAE0UFJ2"/>